<feature type="region of interest" description="Disordered" evidence="2">
    <location>
        <begin position="195"/>
        <end position="256"/>
    </location>
</feature>
<feature type="region of interest" description="Disordered" evidence="2">
    <location>
        <begin position="469"/>
        <end position="491"/>
    </location>
</feature>
<protein>
    <submittedName>
        <fullName evidence="4">Uncharacterized protein</fullName>
    </submittedName>
</protein>
<keyword evidence="5" id="KW-1185">Reference proteome</keyword>
<keyword evidence="3" id="KW-1133">Transmembrane helix</keyword>
<evidence type="ECO:0000256" key="1">
    <source>
        <dbReference type="SAM" id="Coils"/>
    </source>
</evidence>
<keyword evidence="1" id="KW-0175">Coiled coil</keyword>
<sequence length="634" mass="67915">MADEILPRGAQLRGPQAYAKNPLFQQDAMDALRTAQVTGQIEASDRAGSLHMRNNAEDALGPFLESLRQVQGDPMYRAFSEQMDTLYQVFKELHEQDQGEIRRLLFTLESQKQQLQQLSTENDTVRQQLRSRERELAASTMAAAAAAALNRDLEQQQQLHQQLHQQLQQQLHQQQQMQQQQQMLLGAVPPGAAGAAVTAGLSASPPHESQRGGGQGGARQRGSPRLQAGLNQPAEAQEAEAEAGGGGRGGRAAMGVQGAGGGPVMAVPLQAAAPTASGGGGEGMWRGGDRVSGRERSGVTRRWRRPYFILFLPYMLHPAHHCWRFYATWQSSWTARRTLWLAVAWVLVFLLSVGLLVGLLVPWDRLTQPRFTAGPEVVALGAAHVSLRMALNRKAEIYYVVVPEAYARGVQAGRRRLAGDFQTPSPAVGRNSDATAAIGSLLGPGPGSARALRSQAGSWRRAMAWLSARRQTASGKQDHDPGDRHRRGLAAAPSVLQLGDVEADDVRDIAEGSGDTSAALFPFAVACGQVDVHRPDTNFTLTVRNGVPLWLGSSGGNATAGEECTASFGMQPNGTVLPTGAAGPFFARRCLRCPWLLPGTPYVALLFGDGGRKTGVVQVSFTTSAASSPPPPPA</sequence>
<evidence type="ECO:0000313" key="5">
    <source>
        <dbReference type="Proteomes" id="UP001165080"/>
    </source>
</evidence>
<evidence type="ECO:0000256" key="3">
    <source>
        <dbReference type="SAM" id="Phobius"/>
    </source>
</evidence>
<proteinExistence type="predicted"/>
<feature type="transmembrane region" description="Helical" evidence="3">
    <location>
        <begin position="338"/>
        <end position="361"/>
    </location>
</feature>
<feature type="compositionally biased region" description="Gly residues" evidence="2">
    <location>
        <begin position="277"/>
        <end position="286"/>
    </location>
</feature>
<dbReference type="OrthoDB" id="537085at2759"/>
<feature type="compositionally biased region" description="Gly residues" evidence="2">
    <location>
        <begin position="243"/>
        <end position="256"/>
    </location>
</feature>
<organism evidence="4 5">
    <name type="scientific">Pleodorina starrii</name>
    <dbReference type="NCBI Taxonomy" id="330485"/>
    <lineage>
        <taxon>Eukaryota</taxon>
        <taxon>Viridiplantae</taxon>
        <taxon>Chlorophyta</taxon>
        <taxon>core chlorophytes</taxon>
        <taxon>Chlorophyceae</taxon>
        <taxon>CS clade</taxon>
        <taxon>Chlamydomonadales</taxon>
        <taxon>Volvocaceae</taxon>
        <taxon>Pleodorina</taxon>
    </lineage>
</organism>
<dbReference type="AlphaFoldDB" id="A0A9W6BP78"/>
<feature type="transmembrane region" description="Helical" evidence="3">
    <location>
        <begin position="307"/>
        <end position="326"/>
    </location>
</feature>
<keyword evidence="3" id="KW-0812">Transmembrane</keyword>
<keyword evidence="3" id="KW-0472">Membrane</keyword>
<reference evidence="4 5" key="1">
    <citation type="journal article" date="2023" name="Commun. Biol.">
        <title>Reorganization of the ancestral sex-determining regions during the evolution of trioecy in Pleodorina starrii.</title>
        <authorList>
            <person name="Takahashi K."/>
            <person name="Suzuki S."/>
            <person name="Kawai-Toyooka H."/>
            <person name="Yamamoto K."/>
            <person name="Hamaji T."/>
            <person name="Ootsuki R."/>
            <person name="Yamaguchi H."/>
            <person name="Kawachi M."/>
            <person name="Higashiyama T."/>
            <person name="Nozaki H."/>
        </authorList>
    </citation>
    <scope>NUCLEOTIDE SEQUENCE [LARGE SCALE GENOMIC DNA]</scope>
    <source>
        <strain evidence="4 5">NIES-4479</strain>
    </source>
</reference>
<dbReference type="EMBL" id="BRXU01000014">
    <property type="protein sequence ID" value="GLC55744.1"/>
    <property type="molecule type" value="Genomic_DNA"/>
</dbReference>
<feature type="region of interest" description="Disordered" evidence="2">
    <location>
        <begin position="273"/>
        <end position="293"/>
    </location>
</feature>
<gene>
    <name evidence="4" type="primary">PLEST009961</name>
    <name evidence="4" type="ORF">PLESTB_001024100</name>
</gene>
<feature type="coiled-coil region" evidence="1">
    <location>
        <begin position="101"/>
        <end position="180"/>
    </location>
</feature>
<evidence type="ECO:0000256" key="2">
    <source>
        <dbReference type="SAM" id="MobiDB-lite"/>
    </source>
</evidence>
<accession>A0A9W6BP78</accession>
<dbReference type="Proteomes" id="UP001165080">
    <property type="component" value="Unassembled WGS sequence"/>
</dbReference>
<feature type="compositionally biased region" description="Low complexity" evidence="2">
    <location>
        <begin position="195"/>
        <end position="204"/>
    </location>
</feature>
<comment type="caution">
    <text evidence="4">The sequence shown here is derived from an EMBL/GenBank/DDBJ whole genome shotgun (WGS) entry which is preliminary data.</text>
</comment>
<evidence type="ECO:0000313" key="4">
    <source>
        <dbReference type="EMBL" id="GLC55744.1"/>
    </source>
</evidence>
<name>A0A9W6BP78_9CHLO</name>